<proteinExistence type="inferred from homology"/>
<dbReference type="FunFam" id="3.30.420.40:FF:000028">
    <property type="entry name" value="heat shock 70 kDa protein-like"/>
    <property type="match status" value="1"/>
</dbReference>
<protein>
    <submittedName>
        <fullName evidence="5">Uncharacterized protein</fullName>
    </submittedName>
</protein>
<dbReference type="EMBL" id="JANEYF010003577">
    <property type="protein sequence ID" value="KAJ8935411.1"/>
    <property type="molecule type" value="Genomic_DNA"/>
</dbReference>
<reference evidence="5" key="1">
    <citation type="journal article" date="2023" name="Insect Mol. Biol.">
        <title>Genome sequencing provides insights into the evolution of gene families encoding plant cell wall-degrading enzymes in longhorned beetles.</title>
        <authorList>
            <person name="Shin N.R."/>
            <person name="Okamura Y."/>
            <person name="Kirsch R."/>
            <person name="Pauchet Y."/>
        </authorList>
    </citation>
    <scope>NUCLEOTIDE SEQUENCE</scope>
    <source>
        <strain evidence="5">RBIC_L_NR</strain>
    </source>
</reference>
<evidence type="ECO:0000256" key="2">
    <source>
        <dbReference type="ARBA" id="ARBA00022741"/>
    </source>
</evidence>
<dbReference type="Gene3D" id="3.30.420.40">
    <property type="match status" value="2"/>
</dbReference>
<dbReference type="PRINTS" id="PR00301">
    <property type="entry name" value="HEATSHOCK70"/>
</dbReference>
<sequence length="570" mass="64813">MFEFQDWSLNILFFFTDAKRFIGRKFDDKFVSKYAESNQSSFLLVRGKCDRAAYQVQIAGINVIKSPEEVSAEVLKYLKDSASEFLAQDITEAVITVPAYFSNAQRKATKKAAELAGLNVLKLVTEPTAAAIQYVSDKNKSNSKILVFDFGGGTLDVSLINVNDKTFEVKAVYGDTLLGGRNIDDVLFNHFYKPVNKRFTRRLRNMCVHLKKKLSIEKEVSLCIQHYNSLGSDYYLSLTRNKFDELNRHIFEHALNIVKLCLSESGISKSNIDEVVLVGGSTNIPKIRALLKGFFNKPLNLDLNPDEAVAAGASLHAEILRDKRIDLEKYKVTEVTPLSLGMVTNMNYMKIIIPRNSSLPARSSHKSRTSFNNQSSAVFTIYEGERKQASLNNELGSFSINGLPLRRAGDVKFETNFYLDEDGILNVTAYEISTGKRNKLAITMGEFRLSEKRIRLSIEEAQNQKHEDDVFEAFNDLKRSLKHILHHILYDLERICSDKDRDFVKKQCDRFLEFVDKLNFTEIIKLEEQFLIIYNSVVDILKSNLMLQSAPKSFEALLKLTLGKDINAYV</sequence>
<evidence type="ECO:0000256" key="4">
    <source>
        <dbReference type="RuleBase" id="RU003322"/>
    </source>
</evidence>
<dbReference type="Gene3D" id="3.90.640.10">
    <property type="entry name" value="Actin, Chain A, domain 4"/>
    <property type="match status" value="1"/>
</dbReference>
<keyword evidence="6" id="KW-1185">Reference proteome</keyword>
<name>A0AAV8XAG2_9CUCU</name>
<evidence type="ECO:0000256" key="3">
    <source>
        <dbReference type="ARBA" id="ARBA00022840"/>
    </source>
</evidence>
<dbReference type="SUPFAM" id="SSF53067">
    <property type="entry name" value="Actin-like ATPase domain"/>
    <property type="match status" value="2"/>
</dbReference>
<dbReference type="PROSITE" id="PS00329">
    <property type="entry name" value="HSP70_2"/>
    <property type="match status" value="1"/>
</dbReference>
<dbReference type="SUPFAM" id="SSF100920">
    <property type="entry name" value="Heat shock protein 70kD (HSP70), peptide-binding domain"/>
    <property type="match status" value="1"/>
</dbReference>
<dbReference type="Gene3D" id="2.60.34.10">
    <property type="entry name" value="Substrate Binding Domain Of DNAk, Chain A, domain 1"/>
    <property type="match status" value="1"/>
</dbReference>
<gene>
    <name evidence="5" type="ORF">NQ314_012830</name>
</gene>
<evidence type="ECO:0000313" key="6">
    <source>
        <dbReference type="Proteomes" id="UP001162156"/>
    </source>
</evidence>
<dbReference type="Pfam" id="PF00012">
    <property type="entry name" value="HSP70"/>
    <property type="match status" value="1"/>
</dbReference>
<organism evidence="5 6">
    <name type="scientific">Rhamnusium bicolor</name>
    <dbReference type="NCBI Taxonomy" id="1586634"/>
    <lineage>
        <taxon>Eukaryota</taxon>
        <taxon>Metazoa</taxon>
        <taxon>Ecdysozoa</taxon>
        <taxon>Arthropoda</taxon>
        <taxon>Hexapoda</taxon>
        <taxon>Insecta</taxon>
        <taxon>Pterygota</taxon>
        <taxon>Neoptera</taxon>
        <taxon>Endopterygota</taxon>
        <taxon>Coleoptera</taxon>
        <taxon>Polyphaga</taxon>
        <taxon>Cucujiformia</taxon>
        <taxon>Chrysomeloidea</taxon>
        <taxon>Cerambycidae</taxon>
        <taxon>Lepturinae</taxon>
        <taxon>Rhagiini</taxon>
        <taxon>Rhamnusium</taxon>
    </lineage>
</organism>
<dbReference type="GO" id="GO:0005524">
    <property type="term" value="F:ATP binding"/>
    <property type="evidence" value="ECO:0007669"/>
    <property type="project" value="UniProtKB-KW"/>
</dbReference>
<dbReference type="PANTHER" id="PTHR19375">
    <property type="entry name" value="HEAT SHOCK PROTEIN 70KDA"/>
    <property type="match status" value="1"/>
</dbReference>
<dbReference type="Proteomes" id="UP001162156">
    <property type="component" value="Unassembled WGS sequence"/>
</dbReference>
<keyword evidence="2 4" id="KW-0547">Nucleotide-binding</keyword>
<keyword evidence="3 4" id="KW-0067">ATP-binding</keyword>
<dbReference type="Gene3D" id="3.30.30.30">
    <property type="match status" value="1"/>
</dbReference>
<dbReference type="PROSITE" id="PS01036">
    <property type="entry name" value="HSP70_3"/>
    <property type="match status" value="1"/>
</dbReference>
<dbReference type="AlphaFoldDB" id="A0AAV8XAG2"/>
<comment type="caution">
    <text evidence="5">The sequence shown here is derived from an EMBL/GenBank/DDBJ whole genome shotgun (WGS) entry which is preliminary data.</text>
</comment>
<accession>A0AAV8XAG2</accession>
<evidence type="ECO:0000256" key="1">
    <source>
        <dbReference type="ARBA" id="ARBA00007381"/>
    </source>
</evidence>
<dbReference type="InterPro" id="IPR018181">
    <property type="entry name" value="Heat_shock_70_CS"/>
</dbReference>
<dbReference type="GO" id="GO:0140662">
    <property type="term" value="F:ATP-dependent protein folding chaperone"/>
    <property type="evidence" value="ECO:0007669"/>
    <property type="project" value="InterPro"/>
</dbReference>
<dbReference type="InterPro" id="IPR029047">
    <property type="entry name" value="HSP70_peptide-bd_sf"/>
</dbReference>
<evidence type="ECO:0000313" key="5">
    <source>
        <dbReference type="EMBL" id="KAJ8935411.1"/>
    </source>
</evidence>
<comment type="similarity">
    <text evidence="1 4">Belongs to the heat shock protein 70 family.</text>
</comment>
<dbReference type="InterPro" id="IPR043129">
    <property type="entry name" value="ATPase_NBD"/>
</dbReference>
<dbReference type="InterPro" id="IPR013126">
    <property type="entry name" value="Hsp_70_fam"/>
</dbReference>